<dbReference type="EMBL" id="AP012273">
    <property type="protein sequence ID" value="BAO45621.1"/>
    <property type="molecule type" value="Genomic_DNA"/>
</dbReference>
<keyword evidence="1" id="KW-1133">Transmembrane helix</keyword>
<feature type="transmembrane region" description="Helical" evidence="1">
    <location>
        <begin position="143"/>
        <end position="161"/>
    </location>
</feature>
<gene>
    <name evidence="2" type="ORF">TBH_C2719</name>
</gene>
<sequence>MEKLDINELLRYGFSGALLFLASLISFKQTIPLIKILPSNLLGASSVLGIVLIMGSVIYAIHRSILYPLMYKVGCIVIYGKKQADIFNLDTKRWMRNKDQESLQHNFREWASQIHFLYCSTWATVLAQLIGHWNKWDQTNLHWLIWVVAITLGMAALIHHYRYLKYEHDLFSSV</sequence>
<keyword evidence="1" id="KW-0812">Transmembrane</keyword>
<evidence type="ECO:0000313" key="2">
    <source>
        <dbReference type="EMBL" id="BAO45621.1"/>
    </source>
</evidence>
<protein>
    <submittedName>
        <fullName evidence="2">Uncharacterized protein</fullName>
    </submittedName>
</protein>
<proteinExistence type="predicted"/>
<keyword evidence="3" id="KW-1185">Reference proteome</keyword>
<feature type="transmembrane region" description="Helical" evidence="1">
    <location>
        <begin position="41"/>
        <end position="61"/>
    </location>
</feature>
<dbReference type="KEGG" id="tbn:TBH_C2719"/>
<dbReference type="Proteomes" id="UP000031631">
    <property type="component" value="Chromosome"/>
</dbReference>
<keyword evidence="1" id="KW-0472">Membrane</keyword>
<evidence type="ECO:0000313" key="3">
    <source>
        <dbReference type="Proteomes" id="UP000031631"/>
    </source>
</evidence>
<name>A0A7U6JIS9_9GAMM</name>
<organism evidence="2 3">
    <name type="scientific">Thiolapillus brandeum</name>
    <dbReference type="NCBI Taxonomy" id="1076588"/>
    <lineage>
        <taxon>Bacteria</taxon>
        <taxon>Pseudomonadati</taxon>
        <taxon>Pseudomonadota</taxon>
        <taxon>Gammaproteobacteria</taxon>
        <taxon>Chromatiales</taxon>
        <taxon>Sedimenticolaceae</taxon>
        <taxon>Thiolapillus</taxon>
    </lineage>
</organism>
<evidence type="ECO:0000256" key="1">
    <source>
        <dbReference type="SAM" id="Phobius"/>
    </source>
</evidence>
<dbReference type="AlphaFoldDB" id="A0A7U6JIS9"/>
<reference evidence="2 3" key="1">
    <citation type="journal article" date="2014" name="PLoS ONE">
        <title>Physiological and genomic features of a novel sulfur-oxidizing gammaproteobacterium belonging to a previously uncultivated symbiotic lineage isolated from a hydrothermal vent.</title>
        <authorList>
            <person name="Nunoura T."/>
            <person name="Takaki Y."/>
            <person name="Kazama H."/>
            <person name="Kakuta J."/>
            <person name="Shimamura S."/>
            <person name="Makita H."/>
            <person name="Hirai M."/>
            <person name="Miyazaki M."/>
            <person name="Takai K."/>
        </authorList>
    </citation>
    <scope>NUCLEOTIDE SEQUENCE [LARGE SCALE GENOMIC DNA]</scope>
    <source>
        <strain evidence="2 3">Hiromi1</strain>
    </source>
</reference>
<feature type="transmembrane region" description="Helical" evidence="1">
    <location>
        <begin position="12"/>
        <end position="29"/>
    </location>
</feature>
<accession>A0A7U6JIS9</accession>
<feature type="transmembrane region" description="Helical" evidence="1">
    <location>
        <begin position="114"/>
        <end position="131"/>
    </location>
</feature>